<evidence type="ECO:0008006" key="6">
    <source>
        <dbReference type="Google" id="ProtNLM"/>
    </source>
</evidence>
<dbReference type="Pfam" id="PF00201">
    <property type="entry name" value="UDPGT"/>
    <property type="match status" value="1"/>
</dbReference>
<dbReference type="CDD" id="cd03784">
    <property type="entry name" value="GT1_Gtf-like"/>
    <property type="match status" value="1"/>
</dbReference>
<reference evidence="4" key="1">
    <citation type="submission" date="2021-02" db="EMBL/GenBank/DDBJ databases">
        <authorList>
            <person name="Nowell W R."/>
        </authorList>
    </citation>
    <scope>NUCLEOTIDE SEQUENCE</scope>
</reference>
<evidence type="ECO:0000256" key="3">
    <source>
        <dbReference type="ARBA" id="ARBA00022679"/>
    </source>
</evidence>
<dbReference type="InterPro" id="IPR002213">
    <property type="entry name" value="UDP_glucos_trans"/>
</dbReference>
<dbReference type="GO" id="GO:0008194">
    <property type="term" value="F:UDP-glycosyltransferase activity"/>
    <property type="evidence" value="ECO:0007669"/>
    <property type="project" value="InterPro"/>
</dbReference>
<evidence type="ECO:0000256" key="1">
    <source>
        <dbReference type="ARBA" id="ARBA00009995"/>
    </source>
</evidence>
<evidence type="ECO:0000256" key="2">
    <source>
        <dbReference type="ARBA" id="ARBA00022676"/>
    </source>
</evidence>
<name>A0A814NMH7_9BILA</name>
<protein>
    <recommendedName>
        <fullName evidence="6">UDP-glycosyltransferase</fullName>
    </recommendedName>
</protein>
<dbReference type="PANTHER" id="PTHR48043">
    <property type="entry name" value="EG:EG0003.4 PROTEIN-RELATED"/>
    <property type="match status" value="1"/>
</dbReference>
<organism evidence="4 5">
    <name type="scientific">Adineta steineri</name>
    <dbReference type="NCBI Taxonomy" id="433720"/>
    <lineage>
        <taxon>Eukaryota</taxon>
        <taxon>Metazoa</taxon>
        <taxon>Spiralia</taxon>
        <taxon>Gnathifera</taxon>
        <taxon>Rotifera</taxon>
        <taxon>Eurotatoria</taxon>
        <taxon>Bdelloidea</taxon>
        <taxon>Adinetida</taxon>
        <taxon>Adinetidae</taxon>
        <taxon>Adineta</taxon>
    </lineage>
</organism>
<dbReference type="SUPFAM" id="SSF53756">
    <property type="entry name" value="UDP-Glycosyltransferase/glycogen phosphorylase"/>
    <property type="match status" value="1"/>
</dbReference>
<evidence type="ECO:0000313" key="5">
    <source>
        <dbReference type="Proteomes" id="UP000663845"/>
    </source>
</evidence>
<gene>
    <name evidence="4" type="ORF">JYZ213_LOCUS20968</name>
</gene>
<dbReference type="AlphaFoldDB" id="A0A814NMH7"/>
<dbReference type="EMBL" id="CAJNOG010000225">
    <property type="protein sequence ID" value="CAF1093372.1"/>
    <property type="molecule type" value="Genomic_DNA"/>
</dbReference>
<accession>A0A814NMH7</accession>
<dbReference type="PANTHER" id="PTHR48043:SF145">
    <property type="entry name" value="FI06409P-RELATED"/>
    <property type="match status" value="1"/>
</dbReference>
<comment type="caution">
    <text evidence="4">The sequence shown here is derived from an EMBL/GenBank/DDBJ whole genome shotgun (WGS) entry which is preliminary data.</text>
</comment>
<dbReference type="Gene3D" id="3.40.50.2000">
    <property type="entry name" value="Glycogen Phosphorylase B"/>
    <property type="match status" value="2"/>
</dbReference>
<keyword evidence="3" id="KW-0808">Transferase</keyword>
<sequence>MALSSKKQLTILFLPLDTLGHIHASIGIAEPLKQRGHRIVFGIATGWKGKISPYGFEEILYGEDTQPAELYVNFIQACSAELRKSSYDQLAVFEHCVQRNLINSVKYNDPFFRDLIKQIKPDIIIVDHYFCQPAIVTAGVPWVWLMSSNPLGLNEENCPPRGSGYPADSDRQQWDEFRQEFKRVSDPNWEELNQWLIEQGAPPLTKQMWPLFQNASSYLNLYLCPEEIDYTDLRPYPPKWVRCDALVQTSDICNFQIPENLANKPGKLVYMSMGSFGSADLSLMTRLVNILAKSPNRFIISKGPLGDEYSLPDNIWGEKLVPQVKNLPLVDLVITHGGNNTITEIFYFGKPLIILPLFGDQFDNAQRIEEKGFGIRLGTYSCSEEELLDAIEKLLADKQLEEKLKIISQKIKESDNRAKVAELIESLV</sequence>
<evidence type="ECO:0000313" key="4">
    <source>
        <dbReference type="EMBL" id="CAF1093372.1"/>
    </source>
</evidence>
<keyword evidence="2" id="KW-0328">Glycosyltransferase</keyword>
<proteinExistence type="inferred from homology"/>
<dbReference type="Proteomes" id="UP000663845">
    <property type="component" value="Unassembled WGS sequence"/>
</dbReference>
<dbReference type="InterPro" id="IPR050271">
    <property type="entry name" value="UDP-glycosyltransferase"/>
</dbReference>
<comment type="similarity">
    <text evidence="1">Belongs to the UDP-glycosyltransferase family.</text>
</comment>